<sequence>MAESSPLAQYASRLSQSPRTARAGSECTATFPMYAVPLEIFLQIVVIKPFEEMTMSEPR</sequence>
<keyword evidence="3" id="KW-1185">Reference proteome</keyword>
<gene>
    <name evidence="2" type="ORF">SNEC2469_LOCUS21183</name>
</gene>
<dbReference type="Proteomes" id="UP000601435">
    <property type="component" value="Unassembled WGS sequence"/>
</dbReference>
<reference evidence="2" key="1">
    <citation type="submission" date="2021-02" db="EMBL/GenBank/DDBJ databases">
        <authorList>
            <person name="Dougan E. K."/>
            <person name="Rhodes N."/>
            <person name="Thang M."/>
            <person name="Chan C."/>
        </authorList>
    </citation>
    <scope>NUCLEOTIDE SEQUENCE</scope>
</reference>
<dbReference type="EMBL" id="CAJNJA010037412">
    <property type="protein sequence ID" value="CAE7732881.1"/>
    <property type="molecule type" value="Genomic_DNA"/>
</dbReference>
<feature type="region of interest" description="Disordered" evidence="1">
    <location>
        <begin position="1"/>
        <end position="22"/>
    </location>
</feature>
<feature type="non-terminal residue" evidence="2">
    <location>
        <position position="1"/>
    </location>
</feature>
<dbReference type="OrthoDB" id="10290790at2759"/>
<evidence type="ECO:0000313" key="2">
    <source>
        <dbReference type="EMBL" id="CAE7732881.1"/>
    </source>
</evidence>
<evidence type="ECO:0000313" key="3">
    <source>
        <dbReference type="Proteomes" id="UP000601435"/>
    </source>
</evidence>
<evidence type="ECO:0000256" key="1">
    <source>
        <dbReference type="SAM" id="MobiDB-lite"/>
    </source>
</evidence>
<dbReference type="AlphaFoldDB" id="A0A812XIB5"/>
<organism evidence="2 3">
    <name type="scientific">Symbiodinium necroappetens</name>
    <dbReference type="NCBI Taxonomy" id="1628268"/>
    <lineage>
        <taxon>Eukaryota</taxon>
        <taxon>Sar</taxon>
        <taxon>Alveolata</taxon>
        <taxon>Dinophyceae</taxon>
        <taxon>Suessiales</taxon>
        <taxon>Symbiodiniaceae</taxon>
        <taxon>Symbiodinium</taxon>
    </lineage>
</organism>
<name>A0A812XIB5_9DINO</name>
<comment type="caution">
    <text evidence="2">The sequence shown here is derived from an EMBL/GenBank/DDBJ whole genome shotgun (WGS) entry which is preliminary data.</text>
</comment>
<proteinExistence type="predicted"/>
<accession>A0A812XIB5</accession>
<protein>
    <submittedName>
        <fullName evidence="2">Uncharacterized protein</fullName>
    </submittedName>
</protein>